<evidence type="ECO:0000313" key="3">
    <source>
        <dbReference type="Proteomes" id="UP000199451"/>
    </source>
</evidence>
<evidence type="ECO:0000256" key="1">
    <source>
        <dbReference type="SAM" id="MobiDB-lite"/>
    </source>
</evidence>
<dbReference type="InterPro" id="IPR002591">
    <property type="entry name" value="Phosphodiest/P_Trfase"/>
</dbReference>
<gene>
    <name evidence="2" type="ORF">SAMN04487949_2259</name>
</gene>
<keyword evidence="3" id="KW-1185">Reference proteome</keyword>
<sequence>MTRLLTLGLDGAAWHKLDRMMDEGKLPNLSRLVAEGSRAPLQTVVPPVTCPAWRCSTSGKNPGKLGVYWWLNLDRESGRITAPDARSFDTADTWDYLSEAGKRCAVLNVPMTYPPSPLNGTMVSGFGAPFEVALDDEPMTYPPEVQSLLEEQYGWQVGVDDVHASSGVDDALDLIRSRFDLLLDLLEEGYDYIHLTVFYINVLQHQFGDGPETERGWMLIDEYLGKLPDDLTKIVYSDHGHSHIEHTFVLNKYLLDEGHLSIERRTGDDISGGLYTLLKRVGLSPRTVGAVARTVLPTALYERLVASGYPIPTFELANRVQWDESDAVALSQGPLYINRDRLGDDYERFRDELKAELEAIRVDGACPFAAVNYAEDVYEGPHLDEAPDLLLTAADSWEIYGGVTPSVVERQVTSWTSGNHPVGVLLVHGPDVTAGELPMQSILDVAPTVLRYLDCPVPTDMDGVAFAEPFRDGLPETGTREPLEAYGGRETKDTDELERRLEDLGYLE</sequence>
<accession>A0A1G9UN25</accession>
<dbReference type="Gene3D" id="3.40.720.10">
    <property type="entry name" value="Alkaline Phosphatase, subunit A"/>
    <property type="match status" value="1"/>
</dbReference>
<protein>
    <submittedName>
        <fullName evidence="2">Predicted phosphohydrolase or phosphomutase, AlkP superfamily</fullName>
    </submittedName>
</protein>
<dbReference type="GO" id="GO:0016787">
    <property type="term" value="F:hydrolase activity"/>
    <property type="evidence" value="ECO:0007669"/>
    <property type="project" value="UniProtKB-KW"/>
</dbReference>
<organism evidence="2 3">
    <name type="scientific">Halogranum gelatinilyticum</name>
    <dbReference type="NCBI Taxonomy" id="660521"/>
    <lineage>
        <taxon>Archaea</taxon>
        <taxon>Methanobacteriati</taxon>
        <taxon>Methanobacteriota</taxon>
        <taxon>Stenosarchaea group</taxon>
        <taxon>Halobacteria</taxon>
        <taxon>Halobacteriales</taxon>
        <taxon>Haloferacaceae</taxon>
    </lineage>
</organism>
<dbReference type="Pfam" id="PF01663">
    <property type="entry name" value="Phosphodiest"/>
    <property type="match status" value="1"/>
</dbReference>
<dbReference type="AlphaFoldDB" id="A0A1G9UN25"/>
<reference evidence="3" key="1">
    <citation type="submission" date="2016-10" db="EMBL/GenBank/DDBJ databases">
        <authorList>
            <person name="Varghese N."/>
            <person name="Submissions S."/>
        </authorList>
    </citation>
    <scope>NUCLEOTIDE SEQUENCE [LARGE SCALE GENOMIC DNA]</scope>
    <source>
        <strain evidence="3">CGMCC 1.10119</strain>
    </source>
</reference>
<dbReference type="EMBL" id="FNHL01000002">
    <property type="protein sequence ID" value="SDM61318.1"/>
    <property type="molecule type" value="Genomic_DNA"/>
</dbReference>
<keyword evidence="2" id="KW-0378">Hydrolase</keyword>
<dbReference type="STRING" id="660521.SAMN04487949_2259"/>
<dbReference type="SUPFAM" id="SSF53649">
    <property type="entry name" value="Alkaline phosphatase-like"/>
    <property type="match status" value="1"/>
</dbReference>
<evidence type="ECO:0000313" key="2">
    <source>
        <dbReference type="EMBL" id="SDM61318.1"/>
    </source>
</evidence>
<name>A0A1G9UN25_9EURY</name>
<dbReference type="RefSeq" id="WP_089697536.1">
    <property type="nucleotide sequence ID" value="NZ_FNHL01000002.1"/>
</dbReference>
<dbReference type="InterPro" id="IPR017850">
    <property type="entry name" value="Alkaline_phosphatase_core_sf"/>
</dbReference>
<dbReference type="Proteomes" id="UP000199451">
    <property type="component" value="Unassembled WGS sequence"/>
</dbReference>
<feature type="region of interest" description="Disordered" evidence="1">
    <location>
        <begin position="470"/>
        <end position="508"/>
    </location>
</feature>
<dbReference type="OrthoDB" id="198670at2157"/>
<proteinExistence type="predicted"/>